<comment type="similarity">
    <text evidence="5">Belongs to the YqgF HJR family.</text>
</comment>
<dbReference type="InterPro" id="IPR005227">
    <property type="entry name" value="YqgF"/>
</dbReference>
<evidence type="ECO:0000313" key="8">
    <source>
        <dbReference type="Proteomes" id="UP000198461"/>
    </source>
</evidence>
<gene>
    <name evidence="7" type="ORF">SAMN05443662_0357</name>
</gene>
<dbReference type="NCBIfam" id="TIGR00250">
    <property type="entry name" value="RNAse_H_YqgF"/>
    <property type="match status" value="1"/>
</dbReference>
<proteinExistence type="inferred from homology"/>
<keyword evidence="2 5" id="KW-0690">Ribosome biogenesis</keyword>
<evidence type="ECO:0000256" key="4">
    <source>
        <dbReference type="ARBA" id="ARBA00022801"/>
    </source>
</evidence>
<evidence type="ECO:0000256" key="1">
    <source>
        <dbReference type="ARBA" id="ARBA00022490"/>
    </source>
</evidence>
<evidence type="ECO:0000256" key="3">
    <source>
        <dbReference type="ARBA" id="ARBA00022722"/>
    </source>
</evidence>
<protein>
    <recommendedName>
        <fullName evidence="5">Putative pre-16S rRNA nuclease</fullName>
        <ecNumber evidence="5">3.1.-.-</ecNumber>
    </recommendedName>
</protein>
<dbReference type="PANTHER" id="PTHR33317:SF4">
    <property type="entry name" value="POLYNUCLEOTIDYL TRANSFERASE, RIBONUCLEASE H-LIKE SUPERFAMILY PROTEIN"/>
    <property type="match status" value="1"/>
</dbReference>
<dbReference type="SUPFAM" id="SSF53098">
    <property type="entry name" value="Ribonuclease H-like"/>
    <property type="match status" value="1"/>
</dbReference>
<organism evidence="7 8">
    <name type="scientific">Sulfurivirga caldicuralii</name>
    <dbReference type="NCBI Taxonomy" id="364032"/>
    <lineage>
        <taxon>Bacteria</taxon>
        <taxon>Pseudomonadati</taxon>
        <taxon>Pseudomonadota</taxon>
        <taxon>Gammaproteobacteria</taxon>
        <taxon>Thiotrichales</taxon>
        <taxon>Piscirickettsiaceae</taxon>
        <taxon>Sulfurivirga</taxon>
    </lineage>
</organism>
<dbReference type="EMBL" id="FSRE01000001">
    <property type="protein sequence ID" value="SIN73222.1"/>
    <property type="molecule type" value="Genomic_DNA"/>
</dbReference>
<keyword evidence="8" id="KW-1185">Reference proteome</keyword>
<keyword evidence="4 5" id="KW-0378">Hydrolase</keyword>
<feature type="domain" description="YqgF/RNase H-like" evidence="6">
    <location>
        <begin position="16"/>
        <end position="117"/>
    </location>
</feature>
<dbReference type="CDD" id="cd16964">
    <property type="entry name" value="YqgF"/>
    <property type="match status" value="1"/>
</dbReference>
<dbReference type="PANTHER" id="PTHR33317">
    <property type="entry name" value="POLYNUCLEOTIDYL TRANSFERASE, RIBONUCLEASE H-LIKE SUPERFAMILY PROTEIN"/>
    <property type="match status" value="1"/>
</dbReference>
<dbReference type="GO" id="GO:0000967">
    <property type="term" value="P:rRNA 5'-end processing"/>
    <property type="evidence" value="ECO:0007669"/>
    <property type="project" value="UniProtKB-UniRule"/>
</dbReference>
<evidence type="ECO:0000256" key="5">
    <source>
        <dbReference type="HAMAP-Rule" id="MF_00651"/>
    </source>
</evidence>
<dbReference type="GO" id="GO:0016788">
    <property type="term" value="F:hydrolase activity, acting on ester bonds"/>
    <property type="evidence" value="ECO:0007669"/>
    <property type="project" value="UniProtKB-UniRule"/>
</dbReference>
<dbReference type="InterPro" id="IPR037027">
    <property type="entry name" value="YqgF/RNaseH-like_dom_sf"/>
</dbReference>
<dbReference type="SMART" id="SM00732">
    <property type="entry name" value="YqgFc"/>
    <property type="match status" value="1"/>
</dbReference>
<sequence length="150" mass="16584">MPEWDGVNLPQTPPEGRYLAFDFGRKRIGTATGQTLTRTASPLGVVASHDGVPDWDAIAALVDEWQPRALVVGLPYRLHDGSVQLTTQQARKFGQRLSGRMNRPVYFVAEQLSSVEAEQRLASLQDPSTPLDAVAAQIILERFFDQLDIP</sequence>
<dbReference type="EC" id="3.1.-.-" evidence="5"/>
<evidence type="ECO:0000256" key="2">
    <source>
        <dbReference type="ARBA" id="ARBA00022517"/>
    </source>
</evidence>
<dbReference type="Gene3D" id="3.30.420.140">
    <property type="entry name" value="YqgF/RNase H-like domain"/>
    <property type="match status" value="1"/>
</dbReference>
<dbReference type="Proteomes" id="UP000198461">
    <property type="component" value="Unassembled WGS sequence"/>
</dbReference>
<name>A0A1N6DR07_9GAMM</name>
<accession>A0A1N6DR07</accession>
<comment type="function">
    <text evidence="5">Could be a nuclease involved in processing of the 5'-end of pre-16S rRNA.</text>
</comment>
<evidence type="ECO:0000313" key="7">
    <source>
        <dbReference type="EMBL" id="SIN73222.1"/>
    </source>
</evidence>
<dbReference type="OrthoDB" id="9796140at2"/>
<dbReference type="InterPro" id="IPR006641">
    <property type="entry name" value="YqgF/RNaseH-like_dom"/>
</dbReference>
<keyword evidence="3 5" id="KW-0540">Nuclease</keyword>
<keyword evidence="1 5" id="KW-0963">Cytoplasm</keyword>
<dbReference type="HAMAP" id="MF_00651">
    <property type="entry name" value="Nuclease_YqgF"/>
    <property type="match status" value="1"/>
</dbReference>
<comment type="subcellular location">
    <subcellularLocation>
        <location evidence="5">Cytoplasm</location>
    </subcellularLocation>
</comment>
<dbReference type="AlphaFoldDB" id="A0A1N6DR07"/>
<reference evidence="7 8" key="1">
    <citation type="submission" date="2016-11" db="EMBL/GenBank/DDBJ databases">
        <authorList>
            <person name="Jaros S."/>
            <person name="Januszkiewicz K."/>
            <person name="Wedrychowicz H."/>
        </authorList>
    </citation>
    <scope>NUCLEOTIDE SEQUENCE [LARGE SCALE GENOMIC DNA]</scope>
    <source>
        <strain evidence="7 8">DSM 17737</strain>
    </source>
</reference>
<dbReference type="InterPro" id="IPR012337">
    <property type="entry name" value="RNaseH-like_sf"/>
</dbReference>
<dbReference type="RefSeq" id="WP_074200676.1">
    <property type="nucleotide sequence ID" value="NZ_FSRE01000001.1"/>
</dbReference>
<dbReference type="Pfam" id="PF03652">
    <property type="entry name" value="RuvX"/>
    <property type="match status" value="1"/>
</dbReference>
<dbReference type="STRING" id="364032.SAMN05443662_0357"/>
<evidence type="ECO:0000259" key="6">
    <source>
        <dbReference type="SMART" id="SM00732"/>
    </source>
</evidence>
<dbReference type="GO" id="GO:0004518">
    <property type="term" value="F:nuclease activity"/>
    <property type="evidence" value="ECO:0007669"/>
    <property type="project" value="UniProtKB-KW"/>
</dbReference>
<dbReference type="GO" id="GO:0005829">
    <property type="term" value="C:cytosol"/>
    <property type="evidence" value="ECO:0007669"/>
    <property type="project" value="TreeGrafter"/>
</dbReference>